<dbReference type="Pfam" id="PF00005">
    <property type="entry name" value="ABC_tran"/>
    <property type="match status" value="1"/>
</dbReference>
<keyword evidence="2" id="KW-0813">Transport</keyword>
<comment type="similarity">
    <text evidence="1">Belongs to the ABC transporter superfamily.</text>
</comment>
<evidence type="ECO:0000256" key="8">
    <source>
        <dbReference type="ARBA" id="ARBA00023065"/>
    </source>
</evidence>
<dbReference type="SMART" id="SM00382">
    <property type="entry name" value="AAA"/>
    <property type="match status" value="1"/>
</dbReference>
<keyword evidence="5" id="KW-0547">Nucleotide-binding</keyword>
<dbReference type="EMBL" id="BMZQ01000002">
    <property type="protein sequence ID" value="GHD17680.1"/>
    <property type="molecule type" value="Genomic_DNA"/>
</dbReference>
<dbReference type="PROSITE" id="PS50893">
    <property type="entry name" value="ABC_TRANSPORTER_2"/>
    <property type="match status" value="1"/>
</dbReference>
<reference evidence="11" key="2">
    <citation type="submission" date="2020-09" db="EMBL/GenBank/DDBJ databases">
        <authorList>
            <person name="Sun Q."/>
            <person name="Kim S."/>
        </authorList>
    </citation>
    <scope>NUCLEOTIDE SEQUENCE</scope>
    <source>
        <strain evidence="11">KCTC 42249</strain>
    </source>
</reference>
<evidence type="ECO:0000313" key="12">
    <source>
        <dbReference type="Proteomes" id="UP000630142"/>
    </source>
</evidence>
<dbReference type="Gene3D" id="3.40.50.300">
    <property type="entry name" value="P-loop containing nucleotide triphosphate hydrolases"/>
    <property type="match status" value="1"/>
</dbReference>
<sequence length="353" mass="37673">MSFLTVRALSKHYGPVAALDDVSLDVRQGSRTAIVGPSGSGKSTLLRIIAGFEAADAGTVELDNATLVDGANAVPAHLRGIGIVSQDGALFPHLSIADNIAFGLDRRSPDRKKRIADLMALIGLDLAMLERRPHQLSGGQQQRVALARALARQPRLMLLDEPFSALDTGLREQMRQAVTQILGDAGITAVLVTHDQAEALSFADQVALMRGGRLVQRGTPRDVYFHPADRETALFLGDALILPAKLDGGTASTPLGCFPVAKHEPSGMAQILLRPEQIQLVPPDSGQPQLEILHAAFSGANWTLQLRLIDQPNHPPLHLRISGVDIPSTGSHVGLAVKGVAHVLEEAEMSQQQ</sequence>
<protein>
    <submittedName>
        <fullName evidence="11">Fe(3+) ions import ATP-binding protein FbpC</fullName>
    </submittedName>
</protein>
<dbReference type="InterPro" id="IPR015853">
    <property type="entry name" value="ABC_transpr_FbpC"/>
</dbReference>
<dbReference type="PANTHER" id="PTHR42781:SF4">
    <property type="entry name" value="SPERMIDINE_PUTRESCINE IMPORT ATP-BINDING PROTEIN POTA"/>
    <property type="match status" value="1"/>
</dbReference>
<dbReference type="CDD" id="cd03259">
    <property type="entry name" value="ABC_Carb_Solutes_like"/>
    <property type="match status" value="1"/>
</dbReference>
<dbReference type="GO" id="GO:0005524">
    <property type="term" value="F:ATP binding"/>
    <property type="evidence" value="ECO:0007669"/>
    <property type="project" value="UniProtKB-KW"/>
</dbReference>
<evidence type="ECO:0000256" key="5">
    <source>
        <dbReference type="ARBA" id="ARBA00022741"/>
    </source>
</evidence>
<keyword evidence="8" id="KW-0406">Ion transport</keyword>
<keyword evidence="7" id="KW-0408">Iron</keyword>
<dbReference type="Proteomes" id="UP000630142">
    <property type="component" value="Unassembled WGS sequence"/>
</dbReference>
<keyword evidence="4" id="KW-0410">Iron transport</keyword>
<accession>A0A8J3DXZ5</accession>
<dbReference type="InterPro" id="IPR003593">
    <property type="entry name" value="AAA+_ATPase"/>
</dbReference>
<keyword evidence="9" id="KW-0472">Membrane</keyword>
<gene>
    <name evidence="11" type="primary">fbpC</name>
    <name evidence="11" type="ORF">GCM10016234_27100</name>
</gene>
<evidence type="ECO:0000313" key="11">
    <source>
        <dbReference type="EMBL" id="GHD17680.1"/>
    </source>
</evidence>
<dbReference type="GO" id="GO:0015408">
    <property type="term" value="F:ABC-type ferric iron transporter activity"/>
    <property type="evidence" value="ECO:0007669"/>
    <property type="project" value="InterPro"/>
</dbReference>
<dbReference type="GO" id="GO:0016020">
    <property type="term" value="C:membrane"/>
    <property type="evidence" value="ECO:0007669"/>
    <property type="project" value="InterPro"/>
</dbReference>
<feature type="domain" description="ABC transporter" evidence="10">
    <location>
        <begin position="4"/>
        <end position="236"/>
    </location>
</feature>
<keyword evidence="6 11" id="KW-0067">ATP-binding</keyword>
<dbReference type="InterPro" id="IPR027417">
    <property type="entry name" value="P-loop_NTPase"/>
</dbReference>
<dbReference type="GO" id="GO:0015697">
    <property type="term" value="P:quaternary ammonium group transport"/>
    <property type="evidence" value="ECO:0007669"/>
    <property type="project" value="UniProtKB-ARBA"/>
</dbReference>
<evidence type="ECO:0000259" key="10">
    <source>
        <dbReference type="PROSITE" id="PS50893"/>
    </source>
</evidence>
<dbReference type="PROSITE" id="PS00211">
    <property type="entry name" value="ABC_TRANSPORTER_1"/>
    <property type="match status" value="1"/>
</dbReference>
<dbReference type="SUPFAM" id="SSF52540">
    <property type="entry name" value="P-loop containing nucleoside triphosphate hydrolases"/>
    <property type="match status" value="1"/>
</dbReference>
<evidence type="ECO:0000256" key="7">
    <source>
        <dbReference type="ARBA" id="ARBA00023004"/>
    </source>
</evidence>
<dbReference type="Gene3D" id="2.40.50.450">
    <property type="match status" value="1"/>
</dbReference>
<dbReference type="InterPro" id="IPR050093">
    <property type="entry name" value="ABC_SmlMolc_Importer"/>
</dbReference>
<name>A0A8J3DXZ5_9HYPH</name>
<evidence type="ECO:0000256" key="6">
    <source>
        <dbReference type="ARBA" id="ARBA00022840"/>
    </source>
</evidence>
<dbReference type="PANTHER" id="PTHR42781">
    <property type="entry name" value="SPERMIDINE/PUTRESCINE IMPORT ATP-BINDING PROTEIN POTA"/>
    <property type="match status" value="1"/>
</dbReference>
<keyword evidence="12" id="KW-1185">Reference proteome</keyword>
<dbReference type="GO" id="GO:0016887">
    <property type="term" value="F:ATP hydrolysis activity"/>
    <property type="evidence" value="ECO:0007669"/>
    <property type="project" value="InterPro"/>
</dbReference>
<evidence type="ECO:0000256" key="2">
    <source>
        <dbReference type="ARBA" id="ARBA00022448"/>
    </source>
</evidence>
<dbReference type="AlphaFoldDB" id="A0A8J3DXZ5"/>
<evidence type="ECO:0000256" key="9">
    <source>
        <dbReference type="ARBA" id="ARBA00023136"/>
    </source>
</evidence>
<organism evidence="11 12">
    <name type="scientific">Tianweitania populi</name>
    <dbReference type="NCBI Taxonomy" id="1607949"/>
    <lineage>
        <taxon>Bacteria</taxon>
        <taxon>Pseudomonadati</taxon>
        <taxon>Pseudomonadota</taxon>
        <taxon>Alphaproteobacteria</taxon>
        <taxon>Hyphomicrobiales</taxon>
        <taxon>Phyllobacteriaceae</taxon>
        <taxon>Tianweitania</taxon>
    </lineage>
</organism>
<evidence type="ECO:0000256" key="3">
    <source>
        <dbReference type="ARBA" id="ARBA00022475"/>
    </source>
</evidence>
<dbReference type="InterPro" id="IPR017871">
    <property type="entry name" value="ABC_transporter-like_CS"/>
</dbReference>
<comment type="caution">
    <text evidence="11">The sequence shown here is derived from an EMBL/GenBank/DDBJ whole genome shotgun (WGS) entry which is preliminary data.</text>
</comment>
<dbReference type="InterPro" id="IPR003439">
    <property type="entry name" value="ABC_transporter-like_ATP-bd"/>
</dbReference>
<keyword evidence="3" id="KW-1003">Cell membrane</keyword>
<evidence type="ECO:0000256" key="4">
    <source>
        <dbReference type="ARBA" id="ARBA00022496"/>
    </source>
</evidence>
<dbReference type="FunFam" id="3.40.50.300:FF:000425">
    <property type="entry name" value="Probable ABC transporter, ATP-binding subunit"/>
    <property type="match status" value="1"/>
</dbReference>
<evidence type="ECO:0000256" key="1">
    <source>
        <dbReference type="ARBA" id="ARBA00005417"/>
    </source>
</evidence>
<reference evidence="11" key="1">
    <citation type="journal article" date="2014" name="Int. J. Syst. Evol. Microbiol.">
        <title>Complete genome sequence of Corynebacterium casei LMG S-19264T (=DSM 44701T), isolated from a smear-ripened cheese.</title>
        <authorList>
            <consortium name="US DOE Joint Genome Institute (JGI-PGF)"/>
            <person name="Walter F."/>
            <person name="Albersmeier A."/>
            <person name="Kalinowski J."/>
            <person name="Ruckert C."/>
        </authorList>
    </citation>
    <scope>NUCLEOTIDE SEQUENCE</scope>
    <source>
        <strain evidence="11">KCTC 42249</strain>
    </source>
</reference>
<dbReference type="RefSeq" id="WP_189504669.1">
    <property type="nucleotide sequence ID" value="NZ_BMZQ01000002.1"/>
</dbReference>
<proteinExistence type="inferred from homology"/>